<dbReference type="PANTHER" id="PTHR21666:SF270">
    <property type="entry name" value="MUREIN HYDROLASE ACTIVATOR ENVC"/>
    <property type="match status" value="1"/>
</dbReference>
<sequence>MNAFPPDDCACAPTPLDLHALQRGRELTRRGAIGLGLVGLVSAGLLVAAPASAAAYPSWEDVERAKRNEESKASEVSRIEGLISALMADVADKQAEAERLAVEYVVAQEALEEAVDRAVTLQQQADAESASAAKSADKLGRLAAQQYRAGGDDTSLELFFSTSAAGADDLLARLGTMDRLLDANRDVYAAAISARDNAQNLSNQAEVARAERDRLQREAEAMMWKARDAAQAAEIALDAQNENLDVLQGQLAALRDTTSRTVLDYRAGVEARRQEREARLKREREEAARRAREEEERRRKAAEEGAPGAGGGGNTPVGDVQPSGWVRPTYGAVSSAFGARSTICANGYCISSGHRGTDMYAGCGAPIFAAAAGRVVFAGFSGAWGNFIKVDHGDGIMSGYAHIKPGGYNVRYGERVQAGQTIAYAGNTGASTGCHVHFEIYRNGTRIDPAPFLRARGVYL</sequence>
<accession>A0A7Z7CXI4</accession>
<dbReference type="InterPro" id="IPR006311">
    <property type="entry name" value="TAT_signal"/>
</dbReference>
<dbReference type="Gene3D" id="2.70.70.10">
    <property type="entry name" value="Glucose Permease (Domain IIA)"/>
    <property type="match status" value="1"/>
</dbReference>
<keyword evidence="5" id="KW-0378">Hydrolase</keyword>
<gene>
    <name evidence="5" type="ORF">SAMN04487751_1745</name>
</gene>
<dbReference type="InterPro" id="IPR011055">
    <property type="entry name" value="Dup_hybrid_motif"/>
</dbReference>
<dbReference type="EMBL" id="FOQZ01000002">
    <property type="protein sequence ID" value="SFI46875.1"/>
    <property type="molecule type" value="Genomic_DNA"/>
</dbReference>
<protein>
    <submittedName>
        <fullName evidence="5">Murein DD-endopeptidase MepM and murein hydrolase activator NlpD, contain LysM domain</fullName>
    </submittedName>
</protein>
<feature type="region of interest" description="Disordered" evidence="2">
    <location>
        <begin position="273"/>
        <end position="323"/>
    </location>
</feature>
<reference evidence="5 6" key="1">
    <citation type="submission" date="2016-10" db="EMBL/GenBank/DDBJ databases">
        <authorList>
            <person name="Varghese N."/>
            <person name="Submissions S."/>
        </authorList>
    </citation>
    <scope>NUCLEOTIDE SEQUENCE [LARGE SCALE GENOMIC DNA]</scope>
    <source>
        <strain evidence="5 6">UNC380MFSha3.1</strain>
    </source>
</reference>
<feature type="compositionally biased region" description="Basic and acidic residues" evidence="2">
    <location>
        <begin position="273"/>
        <end position="303"/>
    </location>
</feature>
<keyword evidence="3" id="KW-0472">Membrane</keyword>
<keyword evidence="3" id="KW-0812">Transmembrane</keyword>
<keyword evidence="1" id="KW-0175">Coiled coil</keyword>
<organism evidence="5 6">
    <name type="scientific">Microbacterium saccharophilum</name>
    <dbReference type="NCBI Taxonomy" id="1213358"/>
    <lineage>
        <taxon>Bacteria</taxon>
        <taxon>Bacillati</taxon>
        <taxon>Actinomycetota</taxon>
        <taxon>Actinomycetes</taxon>
        <taxon>Micrococcales</taxon>
        <taxon>Microbacteriaceae</taxon>
        <taxon>Microbacterium</taxon>
    </lineage>
</organism>
<dbReference type="GO" id="GO:0004222">
    <property type="term" value="F:metalloendopeptidase activity"/>
    <property type="evidence" value="ECO:0007669"/>
    <property type="project" value="TreeGrafter"/>
</dbReference>
<evidence type="ECO:0000313" key="5">
    <source>
        <dbReference type="EMBL" id="SFI46875.1"/>
    </source>
</evidence>
<dbReference type="CDD" id="cd12797">
    <property type="entry name" value="M23_peptidase"/>
    <property type="match status" value="1"/>
</dbReference>
<dbReference type="PANTHER" id="PTHR21666">
    <property type="entry name" value="PEPTIDASE-RELATED"/>
    <property type="match status" value="1"/>
</dbReference>
<comment type="caution">
    <text evidence="5">The sequence shown here is derived from an EMBL/GenBank/DDBJ whole genome shotgun (WGS) entry which is preliminary data.</text>
</comment>
<feature type="transmembrane region" description="Helical" evidence="3">
    <location>
        <begin position="32"/>
        <end position="56"/>
    </location>
</feature>
<name>A0A7Z7CXI4_9MICO</name>
<feature type="coiled-coil region" evidence="1">
    <location>
        <begin position="83"/>
        <end position="124"/>
    </location>
</feature>
<keyword evidence="3" id="KW-1133">Transmembrane helix</keyword>
<evidence type="ECO:0000313" key="6">
    <source>
        <dbReference type="Proteomes" id="UP000198702"/>
    </source>
</evidence>
<dbReference type="SUPFAM" id="SSF51261">
    <property type="entry name" value="Duplicated hybrid motif"/>
    <property type="match status" value="1"/>
</dbReference>
<dbReference type="InterPro" id="IPR050570">
    <property type="entry name" value="Cell_wall_metabolism_enzyme"/>
</dbReference>
<dbReference type="AlphaFoldDB" id="A0A7Z7CXI4"/>
<feature type="domain" description="M23ase beta-sheet core" evidence="4">
    <location>
        <begin position="353"/>
        <end position="449"/>
    </location>
</feature>
<evidence type="ECO:0000256" key="3">
    <source>
        <dbReference type="SAM" id="Phobius"/>
    </source>
</evidence>
<evidence type="ECO:0000256" key="1">
    <source>
        <dbReference type="SAM" id="Coils"/>
    </source>
</evidence>
<proteinExistence type="predicted"/>
<dbReference type="InterPro" id="IPR016047">
    <property type="entry name" value="M23ase_b-sheet_dom"/>
</dbReference>
<dbReference type="Pfam" id="PF01551">
    <property type="entry name" value="Peptidase_M23"/>
    <property type="match status" value="1"/>
</dbReference>
<dbReference type="PROSITE" id="PS51318">
    <property type="entry name" value="TAT"/>
    <property type="match status" value="1"/>
</dbReference>
<dbReference type="Proteomes" id="UP000198702">
    <property type="component" value="Unassembled WGS sequence"/>
</dbReference>
<evidence type="ECO:0000256" key="2">
    <source>
        <dbReference type="SAM" id="MobiDB-lite"/>
    </source>
</evidence>
<evidence type="ECO:0000259" key="4">
    <source>
        <dbReference type="Pfam" id="PF01551"/>
    </source>
</evidence>